<name>A0A8H6GPH1_FUSOX</name>
<accession>A0A8H6GPH1</accession>
<comment type="caution">
    <text evidence="1">The sequence shown here is derived from an EMBL/GenBank/DDBJ whole genome shotgun (WGS) entry which is preliminary data.</text>
</comment>
<dbReference type="EMBL" id="JACDXP010000007">
    <property type="protein sequence ID" value="KAF6520905.1"/>
    <property type="molecule type" value="Genomic_DNA"/>
</dbReference>
<dbReference type="Proteomes" id="UP000593570">
    <property type="component" value="Unassembled WGS sequence"/>
</dbReference>
<proteinExistence type="predicted"/>
<reference evidence="1 2" key="1">
    <citation type="journal article" date="2020" name="bioRxiv">
        <title>A chromosome-scale genome assembly for the Fusarium oxysporum strain Fo5176 to establish a model Arabidopsis-fungal pathosystem.</title>
        <authorList>
            <person name="Fokkens L."/>
            <person name="Guo L."/>
            <person name="Dora S."/>
            <person name="Wang B."/>
            <person name="Ye K."/>
            <person name="Sanchez-Rodriguez C."/>
            <person name="Croll D."/>
        </authorList>
    </citation>
    <scope>NUCLEOTIDE SEQUENCE [LARGE SCALE GENOMIC DNA]</scope>
    <source>
        <strain evidence="1 2">Fo5176</strain>
    </source>
</reference>
<organism evidence="1 2">
    <name type="scientific">Fusarium oxysporum f. sp. conglutinans</name>
    <dbReference type="NCBI Taxonomy" id="100902"/>
    <lineage>
        <taxon>Eukaryota</taxon>
        <taxon>Fungi</taxon>
        <taxon>Dikarya</taxon>
        <taxon>Ascomycota</taxon>
        <taxon>Pezizomycotina</taxon>
        <taxon>Sordariomycetes</taxon>
        <taxon>Hypocreomycetidae</taxon>
        <taxon>Hypocreales</taxon>
        <taxon>Nectriaceae</taxon>
        <taxon>Fusarium</taxon>
        <taxon>Fusarium oxysporum species complex</taxon>
    </lineage>
</organism>
<protein>
    <submittedName>
        <fullName evidence="1">Uncharacterized protein</fullName>
    </submittedName>
</protein>
<evidence type="ECO:0000313" key="1">
    <source>
        <dbReference type="EMBL" id="KAF6520905.1"/>
    </source>
</evidence>
<gene>
    <name evidence="1" type="ORF">HZS61_015163</name>
</gene>
<dbReference type="AlphaFoldDB" id="A0A8H6GPH1"/>
<evidence type="ECO:0000313" key="2">
    <source>
        <dbReference type="Proteomes" id="UP000593570"/>
    </source>
</evidence>
<sequence length="89" mass="9750">MKSDEGPSFQSPGARQALGLVRGPWWWIDGGSDATTAGPQHAHRDYDLSQGRVLTASTWLRACPKAQCQDVVEHFSPLRTTGLWISNVS</sequence>